<keyword evidence="7" id="KW-1185">Reference proteome</keyword>
<proteinExistence type="inferred from homology"/>
<dbReference type="EMBL" id="JARKHS020011158">
    <property type="protein sequence ID" value="KAK8778038.1"/>
    <property type="molecule type" value="Genomic_DNA"/>
</dbReference>
<dbReference type="SUPFAM" id="SSF52540">
    <property type="entry name" value="P-loop containing nucleoside triphosphate hydrolases"/>
    <property type="match status" value="1"/>
</dbReference>
<dbReference type="Proteomes" id="UP001321473">
    <property type="component" value="Unassembled WGS sequence"/>
</dbReference>
<gene>
    <name evidence="6" type="ORF">V5799_020622</name>
</gene>
<dbReference type="AlphaFoldDB" id="A0AAQ4ETX3"/>
<dbReference type="Gene3D" id="3.40.50.300">
    <property type="entry name" value="P-loop containing nucleotide triphosphate hydrolases"/>
    <property type="match status" value="1"/>
</dbReference>
<keyword evidence="1" id="KW-0547">Nucleotide-binding</keyword>
<protein>
    <recommendedName>
        <fullName evidence="5">GB1/RHD3-type G domain-containing protein</fullName>
    </recommendedName>
</protein>
<evidence type="ECO:0000256" key="1">
    <source>
        <dbReference type="ARBA" id="ARBA00022741"/>
    </source>
</evidence>
<dbReference type="PROSITE" id="PS51715">
    <property type="entry name" value="G_GB1_RHD3"/>
    <property type="match status" value="1"/>
</dbReference>
<feature type="compositionally biased region" description="Basic residues" evidence="4">
    <location>
        <begin position="308"/>
        <end position="319"/>
    </location>
</feature>
<dbReference type="GO" id="GO:0005525">
    <property type="term" value="F:GTP binding"/>
    <property type="evidence" value="ECO:0007669"/>
    <property type="project" value="UniProtKB-KW"/>
</dbReference>
<dbReference type="InterPro" id="IPR015894">
    <property type="entry name" value="Guanylate-bd_N"/>
</dbReference>
<evidence type="ECO:0000256" key="3">
    <source>
        <dbReference type="PROSITE-ProRule" id="PRU01052"/>
    </source>
</evidence>
<feature type="region of interest" description="Disordered" evidence="4">
    <location>
        <begin position="308"/>
        <end position="333"/>
    </location>
</feature>
<evidence type="ECO:0000256" key="2">
    <source>
        <dbReference type="ARBA" id="ARBA00023134"/>
    </source>
</evidence>
<dbReference type="InterPro" id="IPR030386">
    <property type="entry name" value="G_GB1_RHD3_dom"/>
</dbReference>
<feature type="compositionally biased region" description="Polar residues" evidence="4">
    <location>
        <begin position="320"/>
        <end position="333"/>
    </location>
</feature>
<evidence type="ECO:0000256" key="4">
    <source>
        <dbReference type="SAM" id="MobiDB-lite"/>
    </source>
</evidence>
<keyword evidence="2" id="KW-0342">GTP-binding</keyword>
<dbReference type="Pfam" id="PF02263">
    <property type="entry name" value="GBP"/>
    <property type="match status" value="1"/>
</dbReference>
<comment type="similarity">
    <text evidence="3">Belongs to the TRAFAC class dynamin-like GTPase superfamily. GB1/RHD3 GTPase family.</text>
</comment>
<evidence type="ECO:0000259" key="5">
    <source>
        <dbReference type="PROSITE" id="PS51715"/>
    </source>
</evidence>
<feature type="domain" description="GB1/RHD3-type G" evidence="5">
    <location>
        <begin position="40"/>
        <end position="285"/>
    </location>
</feature>
<organism evidence="6 7">
    <name type="scientific">Amblyomma americanum</name>
    <name type="common">Lone star tick</name>
    <dbReference type="NCBI Taxonomy" id="6943"/>
    <lineage>
        <taxon>Eukaryota</taxon>
        <taxon>Metazoa</taxon>
        <taxon>Ecdysozoa</taxon>
        <taxon>Arthropoda</taxon>
        <taxon>Chelicerata</taxon>
        <taxon>Arachnida</taxon>
        <taxon>Acari</taxon>
        <taxon>Parasitiformes</taxon>
        <taxon>Ixodida</taxon>
        <taxon>Ixodoidea</taxon>
        <taxon>Ixodidae</taxon>
        <taxon>Amblyomminae</taxon>
        <taxon>Amblyomma</taxon>
    </lineage>
</organism>
<comment type="caution">
    <text evidence="6">The sequence shown here is derived from an EMBL/GenBank/DDBJ whole genome shotgun (WGS) entry which is preliminary data.</text>
</comment>
<accession>A0AAQ4ETX3</accession>
<dbReference type="PANTHER" id="PTHR10751">
    <property type="entry name" value="GUANYLATE BINDING PROTEIN"/>
    <property type="match status" value="1"/>
</dbReference>
<evidence type="ECO:0000313" key="6">
    <source>
        <dbReference type="EMBL" id="KAK8778038.1"/>
    </source>
</evidence>
<name>A0AAQ4ETX3_AMBAM</name>
<dbReference type="InterPro" id="IPR027417">
    <property type="entry name" value="P-loop_NTPase"/>
</dbReference>
<sequence length="393" mass="45162">MLADDSRGKPVQILRINDDHSFDISESQLEAILLDDRVKDKPVVVVSVAGAYRQGKSFRLSFFLRYLRNKCRTDWLDDTGVPLGGFEWRPGSKPHTTGILLWEEAFLVTTPQGEEVAVLLMDTQGSFDCKSTVKNCATIFALSVMTSSVQVYNVLRNIQEDQLQHLQLFAEYGKLAQKGARNEPFQRLVFLVRDWEFPYEAPYGASGGRMILRDRLEIIGEEHEELQKLRQQMTKSFTKMDCFLMPRPGEKVEKDESYCGSLEDVSLEFKEKVQELVPWLLAPENLLVKKVNGEKITCRELMNYFRKSHPQHKSRHHIHTTNSDITSKPQNQISHPHHEIGHHIYFTKSNIIPTSQNRTSHTHHKIGFKLPGDFQQNITTRNPSKGFIISSDI</sequence>
<dbReference type="CDD" id="cd01851">
    <property type="entry name" value="GBP"/>
    <property type="match status" value="1"/>
</dbReference>
<evidence type="ECO:0000313" key="7">
    <source>
        <dbReference type="Proteomes" id="UP001321473"/>
    </source>
</evidence>
<dbReference type="GO" id="GO:0003924">
    <property type="term" value="F:GTPase activity"/>
    <property type="evidence" value="ECO:0007669"/>
    <property type="project" value="InterPro"/>
</dbReference>
<reference evidence="6 7" key="1">
    <citation type="journal article" date="2023" name="Arcadia Sci">
        <title>De novo assembly of a long-read Amblyomma americanum tick genome.</title>
        <authorList>
            <person name="Chou S."/>
            <person name="Poskanzer K.E."/>
            <person name="Rollins M."/>
            <person name="Thuy-Boun P.S."/>
        </authorList>
    </citation>
    <scope>NUCLEOTIDE SEQUENCE [LARGE SCALE GENOMIC DNA]</scope>
    <source>
        <strain evidence="6">F_SG_1</strain>
        <tissue evidence="6">Salivary glands</tissue>
    </source>
</reference>